<dbReference type="InterPro" id="IPR036869">
    <property type="entry name" value="J_dom_sf"/>
</dbReference>
<name>A0A6G0XS47_9STRA</name>
<dbReference type="Gene3D" id="1.10.287.110">
    <property type="entry name" value="DnaJ domain"/>
    <property type="match status" value="1"/>
</dbReference>
<dbReference type="PROSITE" id="PS00636">
    <property type="entry name" value="DNAJ_1"/>
    <property type="match status" value="1"/>
</dbReference>
<dbReference type="AlphaFoldDB" id="A0A6G0XS47"/>
<proteinExistence type="predicted"/>
<dbReference type="InterPro" id="IPR001623">
    <property type="entry name" value="DnaJ_domain"/>
</dbReference>
<dbReference type="PROSITE" id="PS50076">
    <property type="entry name" value="DNAJ_2"/>
    <property type="match status" value="1"/>
</dbReference>
<evidence type="ECO:0000313" key="3">
    <source>
        <dbReference type="EMBL" id="KAF0743418.1"/>
    </source>
</evidence>
<feature type="domain" description="J" evidence="2">
    <location>
        <begin position="690"/>
        <end position="749"/>
    </location>
</feature>
<dbReference type="SUPFAM" id="SSF46565">
    <property type="entry name" value="Chaperone J-domain"/>
    <property type="match status" value="1"/>
</dbReference>
<protein>
    <recommendedName>
        <fullName evidence="2">J domain-containing protein</fullName>
    </recommendedName>
</protein>
<evidence type="ECO:0000256" key="1">
    <source>
        <dbReference type="SAM" id="SignalP"/>
    </source>
</evidence>
<dbReference type="VEuPathDB" id="FungiDB:AeMF1_011701"/>
<dbReference type="InterPro" id="IPR018253">
    <property type="entry name" value="DnaJ_domain_CS"/>
</dbReference>
<sequence length="771" mass="87256">MRPSRWIFSVCVWILAQSTGSRVMLNVDIDVGGKFIPLAFHEGLEPIDVIESFRSQHGLPLDFQQRALQTVCQSITCNRAAPVVYSTAIYTDKEQYVGDFVLLQGEEPADAVAAFSARYGLSKDIRRNLLQSICARQSITCKRDGVVLFRQIIRDEDGHTLGELEILDSQEPVDVIFAFLQPLSSNREQMESMLIQLLQVVCASATCSRTIPRIFQRSIVDEENKDYGLLEILYGQEPADAVFQFATANGLPDTTERKLLAMVCQDTIAKSYCTRDRAIVFSSPIQLEDEKDLGVLTLYAGDEVADVLYHFSRQKNLTFEARSSLFHALCNRPPITCTTGHATVYSRAISLDPEQPPLGQLRVMEGEEPADRVYHFAEQFNLSAAIRDQVLNTVCTDMKTFLNITCKRFAPVVFQVPITKDPAEPPVGILQILQGEEPIDAIVRFGKNHELSKEAQASMLPGVCEASQLPCTRTRSLLHVAVVNDEGVPFFADDEPADVVHWYGTQRNWTLVQRKEWLAELCRIHRAGEPLLNCTRAEACLFKLPVMETETTEMGVLRVLEGQEPIDQVYAFLEKHDLFQTAPVNESLINVTCSNVKCNRMRPRRILFSMQATYMGLKHTIELVQPEEDWICTETDGSRKCEHYVEIQSSNYCTMHMPGWPECTDVLGQAMRTQLTLYEEDLWKRPNGKDLYAKLGLVKGATYDEIESAYHKLVLRFNNITEPQKYEKLRAAYDTLHDPEKKHYYDLPCLKFFGLCGKRQPDGGISISTDN</sequence>
<evidence type="ECO:0000313" key="4">
    <source>
        <dbReference type="Proteomes" id="UP000481153"/>
    </source>
</evidence>
<dbReference type="Pfam" id="PF00226">
    <property type="entry name" value="DnaJ"/>
    <property type="match status" value="1"/>
</dbReference>
<keyword evidence="1" id="KW-0732">Signal</keyword>
<dbReference type="SMART" id="SM00271">
    <property type="entry name" value="DnaJ"/>
    <property type="match status" value="1"/>
</dbReference>
<gene>
    <name evidence="3" type="ORF">Ae201684_001890</name>
</gene>
<reference evidence="3 4" key="1">
    <citation type="submission" date="2019-07" db="EMBL/GenBank/DDBJ databases">
        <title>Genomics analysis of Aphanomyces spp. identifies a new class of oomycete effector associated with host adaptation.</title>
        <authorList>
            <person name="Gaulin E."/>
        </authorList>
    </citation>
    <scope>NUCLEOTIDE SEQUENCE [LARGE SCALE GENOMIC DNA]</scope>
    <source>
        <strain evidence="3 4">ATCC 201684</strain>
    </source>
</reference>
<dbReference type="Proteomes" id="UP000481153">
    <property type="component" value="Unassembled WGS sequence"/>
</dbReference>
<dbReference type="EMBL" id="VJMJ01000017">
    <property type="protein sequence ID" value="KAF0743418.1"/>
    <property type="molecule type" value="Genomic_DNA"/>
</dbReference>
<accession>A0A6G0XS47</accession>
<organism evidence="3 4">
    <name type="scientific">Aphanomyces euteiches</name>
    <dbReference type="NCBI Taxonomy" id="100861"/>
    <lineage>
        <taxon>Eukaryota</taxon>
        <taxon>Sar</taxon>
        <taxon>Stramenopiles</taxon>
        <taxon>Oomycota</taxon>
        <taxon>Saprolegniomycetes</taxon>
        <taxon>Saprolegniales</taxon>
        <taxon>Verrucalvaceae</taxon>
        <taxon>Aphanomyces</taxon>
    </lineage>
</organism>
<keyword evidence="4" id="KW-1185">Reference proteome</keyword>
<feature type="chain" id="PRO_5026285448" description="J domain-containing protein" evidence="1">
    <location>
        <begin position="22"/>
        <end position="771"/>
    </location>
</feature>
<feature type="signal peptide" evidence="1">
    <location>
        <begin position="1"/>
        <end position="21"/>
    </location>
</feature>
<comment type="caution">
    <text evidence="3">The sequence shown here is derived from an EMBL/GenBank/DDBJ whole genome shotgun (WGS) entry which is preliminary data.</text>
</comment>
<dbReference type="PRINTS" id="PR00625">
    <property type="entry name" value="JDOMAIN"/>
</dbReference>
<evidence type="ECO:0000259" key="2">
    <source>
        <dbReference type="PROSITE" id="PS50076"/>
    </source>
</evidence>
<dbReference type="CDD" id="cd06257">
    <property type="entry name" value="DnaJ"/>
    <property type="match status" value="1"/>
</dbReference>